<dbReference type="RefSeq" id="WP_280101595.1">
    <property type="nucleotide sequence ID" value="NZ_CP122979.1"/>
</dbReference>
<proteinExistence type="predicted"/>
<dbReference type="NCBIfam" id="NF045975">
    <property type="entry name" value="VirB4_plasma"/>
    <property type="match status" value="1"/>
</dbReference>
<reference evidence="3" key="1">
    <citation type="submission" date="2023-04" db="EMBL/GenBank/DDBJ databases">
        <title>Completed genome of Mycoplasma lagogenitalium type strain 12MS.</title>
        <authorList>
            <person name="Spergser J."/>
        </authorList>
    </citation>
    <scope>NUCLEOTIDE SEQUENCE</scope>
    <source>
        <strain evidence="3">12MS</strain>
    </source>
</reference>
<sequence length="880" mass="104416">MLQPKSIKKNKILIYTNLYLSDIIFCFSLIFFIMIVGWFIIPNYVKHKKIISISLIVILILFSLPLMIYIPSHNARLWITCWRIFKYWTENKIYSKKSKNANIKSLYNFKNIDEKGNIELKNLILSKYKYLKIVEFTGINIWNKNISEKKYFLDQFINIFNSIDYKISFIKLNLNDNLSEKINDIDSQISFETKNQNIQNNIIDYLNENKKEFQDLEKNQSSDRYYAIFYSHNIETLEENFQNFADLLDKLEINTNALNKKQTSDFLFKFYNPYKKENLNNDFFPNEIKFKKDHFIVDGICGKIETIGEYSIDLNIGWAETFFNSNDSWIVWHLENIETDDYEKILNAANNKILTNIAFNKKSLYRNKKDIKNMEAINETMMLVNVENQKLFRSTILFANFANNIAELKNKIQFSLHKDLKTEKCKVNKLNYRQIEGYYTYSFLNNDKLKESTEMVSRNIAYSWPFVYEQNIDKNSFYVGRNRKQTIILDIWKRNTLHTNSNCIFFGTSGRGKTTAIKKLILDNYLKNKSSVIIIDPQREYQDFSDIFNISWIDLGVGNTTINPLQILANNNYSKNVNNEILISNHITFFMNWIKILIPNWTEEKETIINMSLKSLYKKFNLYNIKNLLLLENKKFPIFDDFIKEIDNLHFNDVYKKVYEKEKIKLSEWLKTNFQNNGIYEKNYNNYTNINLNHDFTVIDTKAFVENSTLTNISAFFFLILYQINGKIMSNHFINNKKSLLVFDELHKFMGEKHTEILDFVFDSAKTIRKFQGSLVLATQNPTDLGITQAISNKTSGILKNIQYKFFFNLPGEDIKLINNIYSPENNESFNLLNKYDSDFLLNSGRGECLLVSSQKKKVYFKFMYNDFEKKFFFKEKVEK</sequence>
<dbReference type="Gene3D" id="1.10.8.730">
    <property type="match status" value="1"/>
</dbReference>
<feature type="domain" description="Helicase HerA central" evidence="2">
    <location>
        <begin position="495"/>
        <end position="674"/>
    </location>
</feature>
<organism evidence="3 4">
    <name type="scientific">Mesomycoplasma lagogenitalium</name>
    <dbReference type="NCBI Taxonomy" id="171286"/>
    <lineage>
        <taxon>Bacteria</taxon>
        <taxon>Bacillati</taxon>
        <taxon>Mycoplasmatota</taxon>
        <taxon>Mycoplasmoidales</taxon>
        <taxon>Metamycoplasmataceae</taxon>
        <taxon>Mesomycoplasma</taxon>
    </lineage>
</organism>
<dbReference type="PANTHER" id="PTHR30121:SF6">
    <property type="entry name" value="SLR6007 PROTEIN"/>
    <property type="match status" value="1"/>
</dbReference>
<evidence type="ECO:0000313" key="4">
    <source>
        <dbReference type="Proteomes" id="UP001179842"/>
    </source>
</evidence>
<name>A0ABY8LSR1_9BACT</name>
<keyword evidence="4" id="KW-1185">Reference proteome</keyword>
<evidence type="ECO:0000256" key="1">
    <source>
        <dbReference type="SAM" id="Phobius"/>
    </source>
</evidence>
<dbReference type="SUPFAM" id="SSF52540">
    <property type="entry name" value="P-loop containing nucleoside triphosphate hydrolases"/>
    <property type="match status" value="1"/>
</dbReference>
<evidence type="ECO:0000313" key="3">
    <source>
        <dbReference type="EMBL" id="WGI36294.1"/>
    </source>
</evidence>
<dbReference type="Proteomes" id="UP001179842">
    <property type="component" value="Chromosome"/>
</dbReference>
<dbReference type="InterPro" id="IPR051162">
    <property type="entry name" value="T4SS_component"/>
</dbReference>
<dbReference type="PANTHER" id="PTHR30121">
    <property type="entry name" value="UNCHARACTERIZED PROTEIN YJGR-RELATED"/>
    <property type="match status" value="1"/>
</dbReference>
<feature type="transmembrane region" description="Helical" evidence="1">
    <location>
        <begin position="50"/>
        <end position="70"/>
    </location>
</feature>
<accession>A0ABY8LSR1</accession>
<keyword evidence="1" id="KW-1133">Transmembrane helix</keyword>
<dbReference type="InterPro" id="IPR002789">
    <property type="entry name" value="HerA_central"/>
</dbReference>
<dbReference type="InterPro" id="IPR027417">
    <property type="entry name" value="P-loop_NTPase"/>
</dbReference>
<gene>
    <name evidence="3" type="ORF">QEG99_02330</name>
</gene>
<feature type="transmembrane region" description="Helical" evidence="1">
    <location>
        <begin position="12"/>
        <end position="41"/>
    </location>
</feature>
<dbReference type="Gene3D" id="3.40.50.300">
    <property type="entry name" value="P-loop containing nucleotide triphosphate hydrolases"/>
    <property type="match status" value="1"/>
</dbReference>
<protein>
    <submittedName>
        <fullName evidence="3">DUF87 domain-containing protein</fullName>
    </submittedName>
</protein>
<dbReference type="EMBL" id="CP122979">
    <property type="protein sequence ID" value="WGI36294.1"/>
    <property type="molecule type" value="Genomic_DNA"/>
</dbReference>
<dbReference type="Pfam" id="PF01935">
    <property type="entry name" value="DUF87"/>
    <property type="match status" value="1"/>
</dbReference>
<dbReference type="CDD" id="cd01127">
    <property type="entry name" value="TrwB_TraG_TraD_VirD4"/>
    <property type="match status" value="1"/>
</dbReference>
<evidence type="ECO:0000259" key="2">
    <source>
        <dbReference type="Pfam" id="PF01935"/>
    </source>
</evidence>
<keyword evidence="1" id="KW-0812">Transmembrane</keyword>
<keyword evidence="1" id="KW-0472">Membrane</keyword>